<evidence type="ECO:0000256" key="5">
    <source>
        <dbReference type="ARBA" id="ARBA00023136"/>
    </source>
</evidence>
<dbReference type="OrthoDB" id="204820at2157"/>
<dbReference type="GO" id="GO:0022857">
    <property type="term" value="F:transmembrane transporter activity"/>
    <property type="evidence" value="ECO:0007669"/>
    <property type="project" value="InterPro"/>
</dbReference>
<dbReference type="PANTHER" id="PTHR43124:SF3">
    <property type="entry name" value="CHLORAMPHENICOL EFFLUX PUMP RV0191"/>
    <property type="match status" value="1"/>
</dbReference>
<dbReference type="RefSeq" id="WP_144262566.1">
    <property type="nucleotide sequence ID" value="NZ_QMDX01000008.1"/>
</dbReference>
<dbReference type="InParanoid" id="A0A554N7X6"/>
<evidence type="ECO:0000256" key="3">
    <source>
        <dbReference type="ARBA" id="ARBA00022692"/>
    </source>
</evidence>
<dbReference type="InterPro" id="IPR011701">
    <property type="entry name" value="MFS"/>
</dbReference>
<dbReference type="PROSITE" id="PS50850">
    <property type="entry name" value="MFS"/>
    <property type="match status" value="1"/>
</dbReference>
<feature type="transmembrane region" description="Helical" evidence="6">
    <location>
        <begin position="254"/>
        <end position="272"/>
    </location>
</feature>
<feature type="transmembrane region" description="Helical" evidence="6">
    <location>
        <begin position="284"/>
        <end position="316"/>
    </location>
</feature>
<comment type="subcellular location">
    <subcellularLocation>
        <location evidence="1">Cell membrane</location>
        <topology evidence="1">Multi-pass membrane protein</topology>
    </subcellularLocation>
</comment>
<dbReference type="GO" id="GO:0005886">
    <property type="term" value="C:plasma membrane"/>
    <property type="evidence" value="ECO:0007669"/>
    <property type="project" value="UniProtKB-SubCell"/>
</dbReference>
<feature type="transmembrane region" description="Helical" evidence="6">
    <location>
        <begin position="56"/>
        <end position="76"/>
    </location>
</feature>
<reference evidence="8 9" key="1">
    <citation type="submission" date="2018-06" db="EMBL/GenBank/DDBJ databases">
        <title>Natronomonas sp. F16-60 a new haloarchaeon isolated from a solar saltern of Isla Cristina, Huelva, Spain.</title>
        <authorList>
            <person name="Duran-Viseras A."/>
            <person name="Sanchez-Porro C."/>
            <person name="Ventosa A."/>
        </authorList>
    </citation>
    <scope>NUCLEOTIDE SEQUENCE [LARGE SCALE GENOMIC DNA]</scope>
    <source>
        <strain evidence="8 9">F16-60</strain>
    </source>
</reference>
<proteinExistence type="predicted"/>
<feature type="transmembrane region" description="Helical" evidence="6">
    <location>
        <begin position="373"/>
        <end position="391"/>
    </location>
</feature>
<dbReference type="Proteomes" id="UP000319894">
    <property type="component" value="Unassembled WGS sequence"/>
</dbReference>
<keyword evidence="4 6" id="KW-1133">Transmembrane helix</keyword>
<evidence type="ECO:0000256" key="2">
    <source>
        <dbReference type="ARBA" id="ARBA00022475"/>
    </source>
</evidence>
<evidence type="ECO:0000313" key="8">
    <source>
        <dbReference type="EMBL" id="TSD13379.1"/>
    </source>
</evidence>
<evidence type="ECO:0000256" key="1">
    <source>
        <dbReference type="ARBA" id="ARBA00004651"/>
    </source>
</evidence>
<feature type="transmembrane region" description="Helical" evidence="6">
    <location>
        <begin position="16"/>
        <end position="36"/>
    </location>
</feature>
<dbReference type="Pfam" id="PF07690">
    <property type="entry name" value="MFS_1"/>
    <property type="match status" value="1"/>
</dbReference>
<dbReference type="InterPro" id="IPR036259">
    <property type="entry name" value="MFS_trans_sf"/>
</dbReference>
<feature type="transmembrane region" description="Helical" evidence="6">
    <location>
        <begin position="221"/>
        <end position="247"/>
    </location>
</feature>
<evidence type="ECO:0000259" key="7">
    <source>
        <dbReference type="PROSITE" id="PS50850"/>
    </source>
</evidence>
<organism evidence="8 9">
    <name type="scientific">Haloglomus irregulare</name>
    <dbReference type="NCBI Taxonomy" id="2234134"/>
    <lineage>
        <taxon>Archaea</taxon>
        <taxon>Methanobacteriati</taxon>
        <taxon>Methanobacteriota</taxon>
        <taxon>Stenosarchaea group</taxon>
        <taxon>Halobacteria</taxon>
        <taxon>Halobacteriales</taxon>
        <taxon>Natronomonadaceae</taxon>
        <taxon>Haloglomus</taxon>
    </lineage>
</organism>
<gene>
    <name evidence="8" type="ORF">DP107_12875</name>
</gene>
<dbReference type="EMBL" id="QMDX01000008">
    <property type="protein sequence ID" value="TSD13379.1"/>
    <property type="molecule type" value="Genomic_DNA"/>
</dbReference>
<keyword evidence="9" id="KW-1185">Reference proteome</keyword>
<dbReference type="InterPro" id="IPR020846">
    <property type="entry name" value="MFS_dom"/>
</dbReference>
<accession>A0A554N7X6</accession>
<protein>
    <submittedName>
        <fullName evidence="8">MFS transporter</fullName>
    </submittedName>
</protein>
<feature type="domain" description="Major facilitator superfamily (MFS) profile" evidence="7">
    <location>
        <begin position="18"/>
        <end position="396"/>
    </location>
</feature>
<feature type="transmembrane region" description="Helical" evidence="6">
    <location>
        <begin position="171"/>
        <end position="191"/>
    </location>
</feature>
<feature type="transmembrane region" description="Helical" evidence="6">
    <location>
        <begin position="88"/>
        <end position="121"/>
    </location>
</feature>
<keyword evidence="2" id="KW-1003">Cell membrane</keyword>
<comment type="caution">
    <text evidence="8">The sequence shown here is derived from an EMBL/GenBank/DDBJ whole genome shotgun (WGS) entry which is preliminary data.</text>
</comment>
<evidence type="ECO:0000313" key="9">
    <source>
        <dbReference type="Proteomes" id="UP000319894"/>
    </source>
</evidence>
<keyword evidence="3 6" id="KW-0812">Transmembrane</keyword>
<evidence type="ECO:0000256" key="4">
    <source>
        <dbReference type="ARBA" id="ARBA00022989"/>
    </source>
</evidence>
<dbReference type="PANTHER" id="PTHR43124">
    <property type="entry name" value="PURINE EFFLUX PUMP PBUE"/>
    <property type="match status" value="1"/>
</dbReference>
<keyword evidence="5 6" id="KW-0472">Membrane</keyword>
<dbReference type="AlphaFoldDB" id="A0A554N7X6"/>
<name>A0A554N7X6_9EURY</name>
<dbReference type="Gene3D" id="1.20.1250.20">
    <property type="entry name" value="MFS general substrate transporter like domains"/>
    <property type="match status" value="2"/>
</dbReference>
<feature type="transmembrane region" description="Helical" evidence="6">
    <location>
        <begin position="141"/>
        <end position="164"/>
    </location>
</feature>
<sequence>MGVRTAAGRLRGGGRGWVLLAIAAGWVFVIGGRFLVPAVLPQVTGAFEVGNTGGGVAVTVIWATYALMQSPAGALVDRVGERRLLAGSLLLSAGSVGVLGVAPVYLAFLGGCAAFGFATGLYGPARGTALARTFPDDDGAAIGATLAAGSVGSAVLPFLAGALVGSAGWRLVVAGLAPPLLVAAAFAWHSVPERDGASTPDPVPLADLGGDVFRAVRRRGVAIAVAAVTLMLFAFQGLSAFYVTYLARTLDQRVAAGLFALLFVGGAVAQLGGGALADRYGERIVLTVVSAVGAVAVAAVPLVGGLLPLAALSLVLGTRLAIAPVSNAYIIAVLPDAVTGTAWGTLRTAFFLLGATGSTVVGVMADRALFDEAFYLLAAVTAVAALLYAFLPSRATAGA</sequence>
<dbReference type="InterPro" id="IPR050189">
    <property type="entry name" value="MFS_Efflux_Transporters"/>
</dbReference>
<dbReference type="SUPFAM" id="SSF103473">
    <property type="entry name" value="MFS general substrate transporter"/>
    <property type="match status" value="1"/>
</dbReference>
<evidence type="ECO:0000256" key="6">
    <source>
        <dbReference type="SAM" id="Phobius"/>
    </source>
</evidence>